<reference evidence="10 11" key="1">
    <citation type="submission" date="2024-03" db="EMBL/GenBank/DDBJ databases">
        <title>Ignisphaera cupida sp. nov., a hyperthermophilic hydrolytic archaeon from a hot spring of Kamchatka, and proposal of Ignisphaeraceae fam. nov.</title>
        <authorList>
            <person name="Podosokorskaya O.A."/>
            <person name="Elcheninov A.G."/>
            <person name="Maltseva A.I."/>
            <person name="Zayulina K.S."/>
            <person name="Novikov A."/>
            <person name="Merkel A.Y."/>
        </authorList>
    </citation>
    <scope>NUCLEOTIDE SEQUENCE [LARGE SCALE GENOMIC DNA]</scope>
    <source>
        <strain evidence="10 11">38H-sp</strain>
    </source>
</reference>
<comment type="function">
    <text evidence="7">Catalyzes the release of premature peptidyl moieties from peptidyl-tRNA molecules trapped in stalled 50S ribosomal subunits, and thus maintains levels of free tRNAs and 50S ribosomes.</text>
</comment>
<dbReference type="InterPro" id="IPR001328">
    <property type="entry name" value="Pept_tRNA_hydro"/>
</dbReference>
<feature type="site" description="Discriminates between blocked and unblocked aminoacyl-tRNA" evidence="7">
    <location>
        <position position="12"/>
    </location>
</feature>
<proteinExistence type="inferred from homology"/>
<feature type="active site" description="Proton acceptor" evidence="7">
    <location>
        <position position="22"/>
    </location>
</feature>
<dbReference type="PROSITE" id="PS01195">
    <property type="entry name" value="PEPT_TRNA_HYDROL_1"/>
    <property type="match status" value="1"/>
</dbReference>
<keyword evidence="11" id="KW-1185">Reference proteome</keyword>
<evidence type="ECO:0000256" key="4">
    <source>
        <dbReference type="ARBA" id="ARBA00022884"/>
    </source>
</evidence>
<dbReference type="EMBL" id="JBCHKQ010000007">
    <property type="protein sequence ID" value="MEM5948919.1"/>
    <property type="molecule type" value="Genomic_DNA"/>
</dbReference>
<evidence type="ECO:0000256" key="5">
    <source>
        <dbReference type="ARBA" id="ARBA00038063"/>
    </source>
</evidence>
<feature type="binding site" evidence="7">
    <location>
        <position position="114"/>
    </location>
    <ligand>
        <name>tRNA</name>
        <dbReference type="ChEBI" id="CHEBI:17843"/>
    </ligand>
</feature>
<sequence length="193" mass="21935">MARTLYILGLGNPGKRYASTRHNVGWWLVDSMALYFNLSFSLKKNYEEAFGNVKGNKVVLIKPLTYMNNSGSIFKNMFFPKDGLPDNLIICADQVDLSPGNGRLRLAGGHAGHNGIKSIISDLGTNNFYRYYIGVGRQAPGQDLADYVLSIPTPDEKTRIFETIERFVNTFNDLLNMEYQRVMEVLNKRYYND</sequence>
<evidence type="ECO:0000256" key="3">
    <source>
        <dbReference type="ARBA" id="ARBA00022801"/>
    </source>
</evidence>
<dbReference type="GO" id="GO:0004045">
    <property type="term" value="F:peptidyl-tRNA hydrolase activity"/>
    <property type="evidence" value="ECO:0007669"/>
    <property type="project" value="UniProtKB-EC"/>
</dbReference>
<comment type="function">
    <text evidence="7">Hydrolyzes ribosome-free peptidyl-tRNAs (with 1 or more amino acids incorporated), which drop off the ribosome during protein synthesis, or as a result of ribosome stalling.</text>
</comment>
<comment type="caution">
    <text evidence="10">The sequence shown here is derived from an EMBL/GenBank/DDBJ whole genome shotgun (WGS) entry which is preliminary data.</text>
</comment>
<organism evidence="10 11">
    <name type="scientific">Rarispira pelagica</name>
    <dbReference type="NCBI Taxonomy" id="3141764"/>
    <lineage>
        <taxon>Bacteria</taxon>
        <taxon>Pseudomonadati</taxon>
        <taxon>Spirochaetota</taxon>
        <taxon>Spirochaetia</taxon>
        <taxon>Winmispirales</taxon>
        <taxon>Winmispiraceae</taxon>
        <taxon>Rarispira</taxon>
    </lineage>
</organism>
<dbReference type="Pfam" id="PF01195">
    <property type="entry name" value="Pept_tRNA_hydro"/>
    <property type="match status" value="1"/>
</dbReference>
<dbReference type="HAMAP" id="MF_00083">
    <property type="entry name" value="Pept_tRNA_hydro_bact"/>
    <property type="match status" value="1"/>
</dbReference>
<dbReference type="SUPFAM" id="SSF53178">
    <property type="entry name" value="Peptidyl-tRNA hydrolase-like"/>
    <property type="match status" value="1"/>
</dbReference>
<evidence type="ECO:0000256" key="1">
    <source>
        <dbReference type="ARBA" id="ARBA00013260"/>
    </source>
</evidence>
<keyword evidence="3 7" id="KW-0378">Hydrolase</keyword>
<dbReference type="CDD" id="cd00462">
    <property type="entry name" value="PTH"/>
    <property type="match status" value="1"/>
</dbReference>
<evidence type="ECO:0000256" key="7">
    <source>
        <dbReference type="HAMAP-Rule" id="MF_00083"/>
    </source>
</evidence>
<evidence type="ECO:0000256" key="9">
    <source>
        <dbReference type="RuleBase" id="RU004320"/>
    </source>
</evidence>
<feature type="binding site" evidence="7">
    <location>
        <position position="68"/>
    </location>
    <ligand>
        <name>tRNA</name>
        <dbReference type="ChEBI" id="CHEBI:17843"/>
    </ligand>
</feature>
<accession>A0ABU9UE24</accession>
<evidence type="ECO:0000256" key="6">
    <source>
        <dbReference type="ARBA" id="ARBA00050038"/>
    </source>
</evidence>
<dbReference type="PANTHER" id="PTHR17224">
    <property type="entry name" value="PEPTIDYL-TRNA HYDROLASE"/>
    <property type="match status" value="1"/>
</dbReference>
<dbReference type="NCBIfam" id="TIGR00447">
    <property type="entry name" value="pth"/>
    <property type="match status" value="1"/>
</dbReference>
<comment type="subcellular location">
    <subcellularLocation>
        <location evidence="7">Cytoplasm</location>
    </subcellularLocation>
</comment>
<feature type="binding site" evidence="7">
    <location>
        <position position="66"/>
    </location>
    <ligand>
        <name>tRNA</name>
        <dbReference type="ChEBI" id="CHEBI:17843"/>
    </ligand>
</feature>
<evidence type="ECO:0000256" key="8">
    <source>
        <dbReference type="RuleBase" id="RU000673"/>
    </source>
</evidence>
<evidence type="ECO:0000313" key="11">
    <source>
        <dbReference type="Proteomes" id="UP001466331"/>
    </source>
</evidence>
<keyword evidence="4 7" id="KW-0694">RNA-binding</keyword>
<dbReference type="Proteomes" id="UP001466331">
    <property type="component" value="Unassembled WGS sequence"/>
</dbReference>
<comment type="catalytic activity">
    <reaction evidence="7 8">
        <text>an N-acyl-L-alpha-aminoacyl-tRNA + H2O = an N-acyl-L-amino acid + a tRNA + H(+)</text>
        <dbReference type="Rhea" id="RHEA:54448"/>
        <dbReference type="Rhea" id="RHEA-COMP:10123"/>
        <dbReference type="Rhea" id="RHEA-COMP:13883"/>
        <dbReference type="ChEBI" id="CHEBI:15377"/>
        <dbReference type="ChEBI" id="CHEBI:15378"/>
        <dbReference type="ChEBI" id="CHEBI:59874"/>
        <dbReference type="ChEBI" id="CHEBI:78442"/>
        <dbReference type="ChEBI" id="CHEBI:138191"/>
        <dbReference type="EC" id="3.1.1.29"/>
    </reaction>
</comment>
<dbReference type="PROSITE" id="PS01196">
    <property type="entry name" value="PEPT_TRNA_HYDROL_2"/>
    <property type="match status" value="1"/>
</dbReference>
<feature type="site" description="Stabilizes the basic form of H active site to accept a proton" evidence="7">
    <location>
        <position position="93"/>
    </location>
</feature>
<dbReference type="RefSeq" id="WP_420070371.1">
    <property type="nucleotide sequence ID" value="NZ_JBCHKQ010000007.1"/>
</dbReference>
<protein>
    <recommendedName>
        <fullName evidence="6 7">Peptidyl-tRNA hydrolase</fullName>
        <shortName evidence="7">Pth</shortName>
        <ecNumber evidence="1 7">3.1.1.29</ecNumber>
    </recommendedName>
</protein>
<dbReference type="PANTHER" id="PTHR17224:SF1">
    <property type="entry name" value="PEPTIDYL-TRNA HYDROLASE"/>
    <property type="match status" value="1"/>
</dbReference>
<keyword evidence="7" id="KW-0963">Cytoplasm</keyword>
<keyword evidence="2 7" id="KW-0820">tRNA-binding</keyword>
<dbReference type="EC" id="3.1.1.29" evidence="1 7"/>
<comment type="similarity">
    <text evidence="5 7 9">Belongs to the PTH family.</text>
</comment>
<feature type="binding site" evidence="7">
    <location>
        <position position="17"/>
    </location>
    <ligand>
        <name>tRNA</name>
        <dbReference type="ChEBI" id="CHEBI:17843"/>
    </ligand>
</feature>
<dbReference type="InterPro" id="IPR018171">
    <property type="entry name" value="Pept_tRNA_hydro_CS"/>
</dbReference>
<evidence type="ECO:0000256" key="2">
    <source>
        <dbReference type="ARBA" id="ARBA00022555"/>
    </source>
</evidence>
<comment type="subunit">
    <text evidence="7">Monomer.</text>
</comment>
<dbReference type="Gene3D" id="3.40.50.1470">
    <property type="entry name" value="Peptidyl-tRNA hydrolase"/>
    <property type="match status" value="1"/>
</dbReference>
<evidence type="ECO:0000313" key="10">
    <source>
        <dbReference type="EMBL" id="MEM5948919.1"/>
    </source>
</evidence>
<dbReference type="InterPro" id="IPR036416">
    <property type="entry name" value="Pept_tRNA_hydro_sf"/>
</dbReference>
<name>A0ABU9UE24_9SPIR</name>
<gene>
    <name evidence="7 10" type="primary">pth</name>
    <name evidence="10" type="ORF">WKV44_10245</name>
</gene>